<keyword evidence="5 12" id="KW-0812">Transmembrane</keyword>
<evidence type="ECO:0000256" key="12">
    <source>
        <dbReference type="HAMAP-Rule" id="MF_00188"/>
    </source>
</evidence>
<keyword evidence="9 12" id="KW-1133">Transmembrane helix</keyword>
<feature type="transmembrane region" description="Helical" evidence="12">
    <location>
        <begin position="46"/>
        <end position="72"/>
    </location>
</feature>
<dbReference type="Pfam" id="PF01435">
    <property type="entry name" value="Peptidase_M48"/>
    <property type="match status" value="1"/>
</dbReference>
<feature type="domain" description="Peptidase M48" evidence="13">
    <location>
        <begin position="84"/>
        <end position="304"/>
    </location>
</feature>
<keyword evidence="7 12" id="KW-0378">Hydrolase</keyword>
<keyword evidence="10 12" id="KW-0482">Metalloprotease</keyword>
<keyword evidence="8 12" id="KW-0862">Zinc</keyword>
<evidence type="ECO:0000256" key="3">
    <source>
        <dbReference type="ARBA" id="ARBA00022475"/>
    </source>
</evidence>
<keyword evidence="4 12" id="KW-0645">Protease</keyword>
<evidence type="ECO:0000313" key="15">
    <source>
        <dbReference type="Proteomes" id="UP001238163"/>
    </source>
</evidence>
<evidence type="ECO:0000256" key="5">
    <source>
        <dbReference type="ARBA" id="ARBA00022692"/>
    </source>
</evidence>
<evidence type="ECO:0000256" key="8">
    <source>
        <dbReference type="ARBA" id="ARBA00022833"/>
    </source>
</evidence>
<comment type="subcellular location">
    <subcellularLocation>
        <location evidence="1 12">Cell membrane</location>
        <topology evidence="1 12">Multi-pass membrane protein</topology>
    </subcellularLocation>
</comment>
<dbReference type="InterPro" id="IPR022919">
    <property type="entry name" value="Pept_M48_protease_HtpX"/>
</dbReference>
<feature type="transmembrane region" description="Helical" evidence="12">
    <location>
        <begin position="203"/>
        <end position="227"/>
    </location>
</feature>
<feature type="active site" evidence="12">
    <location>
        <position position="148"/>
    </location>
</feature>
<dbReference type="PANTHER" id="PTHR43221:SF1">
    <property type="entry name" value="PROTEASE HTPX"/>
    <property type="match status" value="1"/>
</dbReference>
<organism evidence="14 15">
    <name type="scientific">Oligosphaera ethanolica</name>
    <dbReference type="NCBI Taxonomy" id="760260"/>
    <lineage>
        <taxon>Bacteria</taxon>
        <taxon>Pseudomonadati</taxon>
        <taxon>Lentisphaerota</taxon>
        <taxon>Oligosphaeria</taxon>
        <taxon>Oligosphaerales</taxon>
        <taxon>Oligosphaeraceae</taxon>
        <taxon>Oligosphaera</taxon>
    </lineage>
</organism>
<gene>
    <name evidence="12" type="primary">htpX</name>
    <name evidence="14" type="ORF">J3R75_001079</name>
</gene>
<evidence type="ECO:0000256" key="10">
    <source>
        <dbReference type="ARBA" id="ARBA00023049"/>
    </source>
</evidence>
<keyword evidence="15" id="KW-1185">Reference proteome</keyword>
<dbReference type="HAMAP" id="MF_00188">
    <property type="entry name" value="Pept_M48_protease_HtpX"/>
    <property type="match status" value="1"/>
</dbReference>
<accession>A0AAE4AP39</accession>
<evidence type="ECO:0000259" key="13">
    <source>
        <dbReference type="Pfam" id="PF01435"/>
    </source>
</evidence>
<evidence type="ECO:0000256" key="1">
    <source>
        <dbReference type="ARBA" id="ARBA00004651"/>
    </source>
</evidence>
<dbReference type="EMBL" id="JAUSVL010000001">
    <property type="protein sequence ID" value="MDQ0288972.1"/>
    <property type="molecule type" value="Genomic_DNA"/>
</dbReference>
<protein>
    <recommendedName>
        <fullName evidence="12">Protease HtpX homolog</fullName>
        <ecNumber evidence="12">3.4.24.-</ecNumber>
    </recommendedName>
</protein>
<evidence type="ECO:0000256" key="4">
    <source>
        <dbReference type="ARBA" id="ARBA00022670"/>
    </source>
</evidence>
<keyword evidence="6 12" id="KW-0479">Metal-binding</keyword>
<dbReference type="GO" id="GO:0004222">
    <property type="term" value="F:metalloendopeptidase activity"/>
    <property type="evidence" value="ECO:0007669"/>
    <property type="project" value="UniProtKB-UniRule"/>
</dbReference>
<feature type="transmembrane region" description="Helical" evidence="12">
    <location>
        <begin position="20"/>
        <end position="40"/>
    </location>
</feature>
<comment type="similarity">
    <text evidence="2 12">Belongs to the peptidase M48B family.</text>
</comment>
<dbReference type="AlphaFoldDB" id="A0AAE4AP39"/>
<evidence type="ECO:0000256" key="2">
    <source>
        <dbReference type="ARBA" id="ARBA00009779"/>
    </source>
</evidence>
<evidence type="ECO:0000256" key="11">
    <source>
        <dbReference type="ARBA" id="ARBA00023136"/>
    </source>
</evidence>
<dbReference type="RefSeq" id="WP_307260313.1">
    <property type="nucleotide sequence ID" value="NZ_JAUSVL010000001.1"/>
</dbReference>
<evidence type="ECO:0000313" key="14">
    <source>
        <dbReference type="EMBL" id="MDQ0288972.1"/>
    </source>
</evidence>
<dbReference type="PANTHER" id="PTHR43221">
    <property type="entry name" value="PROTEASE HTPX"/>
    <property type="match status" value="1"/>
</dbReference>
<evidence type="ECO:0000256" key="9">
    <source>
        <dbReference type="ARBA" id="ARBA00022989"/>
    </source>
</evidence>
<reference evidence="14" key="1">
    <citation type="submission" date="2023-07" db="EMBL/GenBank/DDBJ databases">
        <title>Genomic Encyclopedia of Type Strains, Phase IV (KMG-IV): sequencing the most valuable type-strain genomes for metagenomic binning, comparative biology and taxonomic classification.</title>
        <authorList>
            <person name="Goeker M."/>
        </authorList>
    </citation>
    <scope>NUCLEOTIDE SEQUENCE</scope>
    <source>
        <strain evidence="14">DSM 24202</strain>
    </source>
</reference>
<feature type="binding site" evidence="12">
    <location>
        <position position="151"/>
    </location>
    <ligand>
        <name>Zn(2+)</name>
        <dbReference type="ChEBI" id="CHEBI:29105"/>
        <note>catalytic</note>
    </ligand>
</feature>
<dbReference type="Proteomes" id="UP001238163">
    <property type="component" value="Unassembled WGS sequence"/>
</dbReference>
<proteinExistence type="inferred from homology"/>
<dbReference type="Gene3D" id="3.30.2010.10">
    <property type="entry name" value="Metalloproteases ('zincins'), catalytic domain"/>
    <property type="match status" value="1"/>
</dbReference>
<evidence type="ECO:0000256" key="7">
    <source>
        <dbReference type="ARBA" id="ARBA00022801"/>
    </source>
</evidence>
<keyword evidence="14" id="KW-0346">Stress response</keyword>
<dbReference type="GO" id="GO:0005886">
    <property type="term" value="C:plasma membrane"/>
    <property type="evidence" value="ECO:0007669"/>
    <property type="project" value="UniProtKB-SubCell"/>
</dbReference>
<dbReference type="InterPro" id="IPR050083">
    <property type="entry name" value="HtpX_protease"/>
</dbReference>
<feature type="binding site" evidence="12">
    <location>
        <position position="232"/>
    </location>
    <ligand>
        <name>Zn(2+)</name>
        <dbReference type="ChEBI" id="CHEBI:29105"/>
        <note>catalytic</note>
    </ligand>
</feature>
<dbReference type="GO" id="GO:0006508">
    <property type="term" value="P:proteolysis"/>
    <property type="evidence" value="ECO:0007669"/>
    <property type="project" value="UniProtKB-KW"/>
</dbReference>
<dbReference type="GO" id="GO:0008270">
    <property type="term" value="F:zinc ion binding"/>
    <property type="evidence" value="ECO:0007669"/>
    <property type="project" value="UniProtKB-UniRule"/>
</dbReference>
<dbReference type="NCBIfam" id="NF003425">
    <property type="entry name" value="PRK04897.1"/>
    <property type="match status" value="1"/>
</dbReference>
<name>A0AAE4AP39_9BACT</name>
<keyword evidence="3 12" id="KW-1003">Cell membrane</keyword>
<comment type="cofactor">
    <cofactor evidence="12">
        <name>Zn(2+)</name>
        <dbReference type="ChEBI" id="CHEBI:29105"/>
    </cofactor>
    <text evidence="12">Binds 1 zinc ion per subunit.</text>
</comment>
<sequence length="312" mass="33359">MSAPLTFHDMIARNKRNSVILMTLMVALLLLLGVVFGGAFDALEFGVALALIVGAIWLLIAWNAGAGALMAFSGAKEIEKKDYPQLFNVVEELSIAAGLPMPRVFVIETDAPNAFATGSDPQHAAVAITTGLLNKLNRDEVQGVMAHEIGHIRNFDIRYTMLMAMLAGAIVMLSEVFLRMMWFSGGGRSRRRSNREGGGNAQVVFMLIGILLAILAPLLTTLIRLALSRQREYLADASAVEFTRNPGGLMSALAKISGDSTPMETSKVTAPLYIVNPKLGLRGGGSSLFSTHPPTQERIARLQGLNGGGIPG</sequence>
<evidence type="ECO:0000256" key="6">
    <source>
        <dbReference type="ARBA" id="ARBA00022723"/>
    </source>
</evidence>
<dbReference type="InterPro" id="IPR001915">
    <property type="entry name" value="Peptidase_M48"/>
</dbReference>
<comment type="caution">
    <text evidence="14">The sequence shown here is derived from an EMBL/GenBank/DDBJ whole genome shotgun (WGS) entry which is preliminary data.</text>
</comment>
<dbReference type="CDD" id="cd07340">
    <property type="entry name" value="M48B_Htpx_like"/>
    <property type="match status" value="1"/>
</dbReference>
<feature type="binding site" evidence="12">
    <location>
        <position position="147"/>
    </location>
    <ligand>
        <name>Zn(2+)</name>
        <dbReference type="ChEBI" id="CHEBI:29105"/>
        <note>catalytic</note>
    </ligand>
</feature>
<keyword evidence="11 12" id="KW-0472">Membrane</keyword>
<dbReference type="EC" id="3.4.24.-" evidence="12"/>
<feature type="transmembrane region" description="Helical" evidence="12">
    <location>
        <begin position="162"/>
        <end position="183"/>
    </location>
</feature>